<organism evidence="1">
    <name type="scientific">Arundo donax</name>
    <name type="common">Giant reed</name>
    <name type="synonym">Donax arundinaceus</name>
    <dbReference type="NCBI Taxonomy" id="35708"/>
    <lineage>
        <taxon>Eukaryota</taxon>
        <taxon>Viridiplantae</taxon>
        <taxon>Streptophyta</taxon>
        <taxon>Embryophyta</taxon>
        <taxon>Tracheophyta</taxon>
        <taxon>Spermatophyta</taxon>
        <taxon>Magnoliopsida</taxon>
        <taxon>Liliopsida</taxon>
        <taxon>Poales</taxon>
        <taxon>Poaceae</taxon>
        <taxon>PACMAD clade</taxon>
        <taxon>Arundinoideae</taxon>
        <taxon>Arundineae</taxon>
        <taxon>Arundo</taxon>
    </lineage>
</organism>
<dbReference type="EMBL" id="GBRH01275645">
    <property type="protein sequence ID" value="JAD22250.1"/>
    <property type="molecule type" value="Transcribed_RNA"/>
</dbReference>
<sequence>MVGLQANTLRKIMAYSEDHRYIHTYSFSLTKLDSPG</sequence>
<proteinExistence type="predicted"/>
<accession>A0A0A8YA24</accession>
<evidence type="ECO:0000313" key="1">
    <source>
        <dbReference type="EMBL" id="JAD22250.1"/>
    </source>
</evidence>
<reference evidence="1" key="2">
    <citation type="journal article" date="2015" name="Data Brief">
        <title>Shoot transcriptome of the giant reed, Arundo donax.</title>
        <authorList>
            <person name="Barrero R.A."/>
            <person name="Guerrero F.D."/>
            <person name="Moolhuijzen P."/>
            <person name="Goolsby J.A."/>
            <person name="Tidwell J."/>
            <person name="Bellgard S.E."/>
            <person name="Bellgard M.I."/>
        </authorList>
    </citation>
    <scope>NUCLEOTIDE SEQUENCE</scope>
    <source>
        <tissue evidence="1">Shoot tissue taken approximately 20 cm above the soil surface</tissue>
    </source>
</reference>
<reference evidence="1" key="1">
    <citation type="submission" date="2014-09" db="EMBL/GenBank/DDBJ databases">
        <authorList>
            <person name="Magalhaes I.L.F."/>
            <person name="Oliveira U."/>
            <person name="Santos F.R."/>
            <person name="Vidigal T.H.D.A."/>
            <person name="Brescovit A.D."/>
            <person name="Santos A.J."/>
        </authorList>
    </citation>
    <scope>NUCLEOTIDE SEQUENCE</scope>
    <source>
        <tissue evidence="1">Shoot tissue taken approximately 20 cm above the soil surface</tissue>
    </source>
</reference>
<name>A0A0A8YA24_ARUDO</name>
<protein>
    <submittedName>
        <fullName evidence="1">Uncharacterized protein</fullName>
    </submittedName>
</protein>
<dbReference type="AlphaFoldDB" id="A0A0A8YA24"/>